<gene>
    <name evidence="1" type="ORF">UFOVP304_40</name>
    <name evidence="2" type="ORF">UFOVP584_5</name>
</gene>
<sequence>MPKYNSIDTIKAKVFFEILKTKNYQLLKPKPKEKGLEEIFISIYDEFFIKSDNDEAKRYLELNKNIAFLNYKIAIIKQTLAFLYYSTTTREMRIDYLEALKIGCGIEIDVDVDFSDEVKRILTENIGWLENDLSFDEQELKEMLNKSQNKDYDYYDSIGVLSNILPNNSLLKEDMTLAVYITLEKLAQKVVSQQNKKVA</sequence>
<organism evidence="1">
    <name type="scientific">uncultured Caudovirales phage</name>
    <dbReference type="NCBI Taxonomy" id="2100421"/>
    <lineage>
        <taxon>Viruses</taxon>
        <taxon>Duplodnaviria</taxon>
        <taxon>Heunggongvirae</taxon>
        <taxon>Uroviricota</taxon>
        <taxon>Caudoviricetes</taxon>
        <taxon>Peduoviridae</taxon>
        <taxon>Maltschvirus</taxon>
        <taxon>Maltschvirus maltsch</taxon>
    </lineage>
</organism>
<evidence type="ECO:0000313" key="1">
    <source>
        <dbReference type="EMBL" id="CAB4136414.1"/>
    </source>
</evidence>
<dbReference type="EMBL" id="LR796554">
    <property type="protein sequence ID" value="CAB4151212.1"/>
    <property type="molecule type" value="Genomic_DNA"/>
</dbReference>
<accession>A0A6J5LPB2</accession>
<dbReference type="EMBL" id="LR796322">
    <property type="protein sequence ID" value="CAB4136414.1"/>
    <property type="molecule type" value="Genomic_DNA"/>
</dbReference>
<protein>
    <submittedName>
        <fullName evidence="1">Uncharacterized protein</fullName>
    </submittedName>
</protein>
<reference evidence="1" key="1">
    <citation type="submission" date="2020-04" db="EMBL/GenBank/DDBJ databases">
        <authorList>
            <person name="Chiriac C."/>
            <person name="Salcher M."/>
            <person name="Ghai R."/>
            <person name="Kavagutti S V."/>
        </authorList>
    </citation>
    <scope>NUCLEOTIDE SEQUENCE</scope>
</reference>
<proteinExistence type="predicted"/>
<name>A0A6J5LPB2_9CAUD</name>
<evidence type="ECO:0000313" key="2">
    <source>
        <dbReference type="EMBL" id="CAB4151212.1"/>
    </source>
</evidence>